<evidence type="ECO:0000313" key="5">
    <source>
        <dbReference type="EMBL" id="NGN72569.1"/>
    </source>
</evidence>
<evidence type="ECO:0000313" key="7">
    <source>
        <dbReference type="EMBL" id="PLE29766.1"/>
    </source>
</evidence>
<dbReference type="Proteomes" id="UP000253559">
    <property type="component" value="Unassembled WGS sequence"/>
</dbReference>
<reference evidence="6 15" key="3">
    <citation type="submission" date="2017-03" db="EMBL/GenBank/DDBJ databases">
        <authorList>
            <person name="Fouts D."/>
            <person name="Stalin M.J."/>
            <person name="Chen L."/>
            <person name="Wright M."/>
            <person name="Sutton G."/>
            <person name="Nguyen K."/>
            <person name="Vanduin D."/>
            <person name="Rojas L."/>
            <person name="Hujer A."/>
            <person name="Hujer K."/>
            <person name="Bonomo R."/>
            <person name="Kreiswirth B."/>
            <person name="Adams M."/>
        </authorList>
    </citation>
    <scope>NUCLEOTIDE SEQUENCE [LARGE SCALE GENOMIC DNA]</scope>
    <source>
        <strain evidence="6 15">39383</strain>
    </source>
</reference>
<evidence type="ECO:0000313" key="13">
    <source>
        <dbReference type="EMBL" id="TYL82677.1"/>
    </source>
</evidence>
<reference evidence="9 22" key="13">
    <citation type="submission" date="2020-12" db="EMBL/GenBank/DDBJ databases">
        <title>The complete genome of Klebsiella pneumoniae strain 090374.</title>
        <authorList>
            <person name="Wei L."/>
            <person name="Wen H."/>
            <person name="Liu L."/>
            <person name="Feng Y."/>
            <person name="Zong Z."/>
        </authorList>
    </citation>
    <scope>NUCLEOTIDE SEQUENCE [LARGE SCALE GENOMIC DNA]</scope>
    <source>
        <strain evidence="9 22">WCHKP090374</strain>
    </source>
</reference>
<evidence type="ECO:0000313" key="18">
    <source>
        <dbReference type="Proteomes" id="UP000322977"/>
    </source>
</evidence>
<evidence type="ECO:0000313" key="12">
    <source>
        <dbReference type="EMBL" id="TDK06459.1"/>
    </source>
</evidence>
<dbReference type="EMBL" id="NCMJ01000002">
    <property type="protein sequence ID" value="PLE29766.1"/>
    <property type="molecule type" value="Genomic_DNA"/>
</dbReference>
<sequence>MLQRLAIAIYLLTMTARAIYCACGEGGDPFPLADGEIFSLLAKLTPLNRKYFTARDKLLIFTVIA</sequence>
<dbReference type="EMBL" id="WNPO01000037">
    <property type="protein sequence ID" value="MUA42083.1"/>
    <property type="molecule type" value="Genomic_DNA"/>
</dbReference>
<dbReference type="EMBL" id="JAAKYD010000008">
    <property type="protein sequence ID" value="NGN72569.1"/>
    <property type="molecule type" value="Genomic_DNA"/>
</dbReference>
<dbReference type="Proteomes" id="UP001244490">
    <property type="component" value="Unassembled WGS sequence"/>
</dbReference>
<dbReference type="Proteomes" id="UP000322977">
    <property type="component" value="Unassembled WGS sequence"/>
</dbReference>
<dbReference type="EMBL" id="VSSY01000001">
    <property type="protein sequence ID" value="TYL82677.1"/>
    <property type="molecule type" value="Genomic_DNA"/>
</dbReference>
<evidence type="ECO:0000313" key="21">
    <source>
        <dbReference type="Proteomes" id="UP000485085"/>
    </source>
</evidence>
<reference evidence="8 19" key="11">
    <citation type="journal article" date="2020" name="Antibiotics">
        <title>Molecular Typing, Characterization of Antimicrobial Resistance, Virulence Profiling and Analysis of Whole-Genome Sequence of Clinical Klebsiella pneumoniae Isolates.</title>
        <authorList>
            <person name="Shelenkov A."/>
            <person name="Mikhaylova Y."/>
            <person name="Yanushevich Y."/>
            <person name="Samoilov A."/>
            <person name="Petrova L."/>
            <person name="Fomina V."/>
            <person name="Gusarov V."/>
            <person name="Zamyatin M."/>
            <person name="Shagin D."/>
            <person name="Akimkin V."/>
        </authorList>
    </citation>
    <scope>NUCLEOTIDE SEQUENCE [LARGE SCALE GENOMIC DNA]</scope>
    <source>
        <strain evidence="8 19">CriePir120</strain>
    </source>
</reference>
<dbReference type="EMBL" id="NDBK01000128">
    <property type="protein sequence ID" value="OVF63169.1"/>
    <property type="molecule type" value="Genomic_DNA"/>
</dbReference>
<reference evidence="1 14" key="1">
    <citation type="submission" date="2014-10" db="EMBL/GenBank/DDBJ databases">
        <title>Plasmid movement, recombination, and chromosomal integration amongst multidrug resistant commensal Escherichia coli clones within a single commercial turkey flock.</title>
        <authorList>
            <person name="Lang K."/>
            <person name="Dorn K."/>
            <person name="Danzeisen J."/>
            <person name="Johnson T."/>
        </authorList>
    </citation>
    <scope>NUCLEOTIDE SEQUENCE [LARGE SCALE GENOMIC DNA]</scope>
    <source>
        <strain evidence="1 14">UMNturkey9</strain>
    </source>
</reference>
<evidence type="ECO:0000313" key="14">
    <source>
        <dbReference type="Proteomes" id="UP000031820"/>
    </source>
</evidence>
<reference evidence="13 18" key="8">
    <citation type="submission" date="2019-08" db="EMBL/GenBank/DDBJ databases">
        <title>Phenotypic and genetic characterization of extended-spectrum b-lactamase-producing hypermucoviscous Klebsiella pneumoniae from Chile.</title>
        <authorList>
            <person name="Morales-Leon F."/>
            <person name="Caro C."/>
            <person name="Opazo-Capurro A."/>
            <person name="Lincopan N."/>
            <person name="Dominguez-Yevenes M."/>
            <person name="Lima C."/>
            <person name="Bello-Toledo H."/>
            <person name="Gonzalez-Rocha G."/>
        </authorList>
    </citation>
    <scope>NUCLEOTIDE SEQUENCE [LARGE SCALE GENOMIC DNA]</scope>
    <source>
        <strain evidence="13 18">UCO-494</strain>
    </source>
</reference>
<reference evidence="12 17" key="7">
    <citation type="submission" date="2019-03" db="EMBL/GenBank/DDBJ databases">
        <title>Multidrug-Resistant Klebsiella pneumoniae Clinical Bloodstream Isolates in Shanghai, China.</title>
        <authorList>
            <person name="Wang S."/>
        </authorList>
    </citation>
    <scope>NUCLEOTIDE SEQUENCE [LARGE SCALE GENOMIC DNA]</scope>
    <source>
        <strain evidence="12 17">RJ1071</strain>
    </source>
</reference>
<dbReference type="EMBL" id="SMTN01000002">
    <property type="protein sequence ID" value="TDK06459.1"/>
    <property type="molecule type" value="Genomic_DNA"/>
</dbReference>
<reference evidence="3" key="9">
    <citation type="submission" date="2019-10" db="EMBL/GenBank/DDBJ databases">
        <title>Molecular typing, antibiotic resistance determination and virulence profiling for 36 multidrug-resistant clinical Klebsiella pneumoniae isolates using second- and third-generation sequencing.</title>
        <authorList>
            <person name="Shelenkov A."/>
            <person name="Mikhaylova Y."/>
            <person name="Yanushevich Y."/>
            <person name="Samoilov A."/>
            <person name="Petrova L."/>
            <person name="Fomina V."/>
            <person name="Gusarov V."/>
            <person name="Zamyatin M."/>
            <person name="Shagin D."/>
        </authorList>
    </citation>
    <scope>NUCLEOTIDE SEQUENCE [LARGE SCALE GENOMIC DNA]</scope>
    <source>
        <strain evidence="3">CriePir115</strain>
    </source>
</reference>
<dbReference type="EMBL" id="CP063008">
    <property type="protein sequence ID" value="QOU54141.1"/>
    <property type="molecule type" value="Genomic_DNA"/>
</dbReference>
<dbReference type="EMBL" id="QRCF01000004">
    <property type="protein sequence ID" value="RDT95221.1"/>
    <property type="molecule type" value="Genomic_DNA"/>
</dbReference>
<name>A0A081M599_KLEPN</name>
<accession>A0A081M599</accession>
<dbReference type="EMBL" id="JAUUIA010000006">
    <property type="protein sequence ID" value="MDP0967087.1"/>
    <property type="molecule type" value="Genomic_DNA"/>
</dbReference>
<evidence type="ECO:0000313" key="15">
    <source>
        <dbReference type="Proteomes" id="UP000196447"/>
    </source>
</evidence>
<reference evidence="2" key="14">
    <citation type="submission" date="2023-07" db="EMBL/GenBank/DDBJ databases">
        <authorList>
            <person name="Peng Z."/>
        </authorList>
    </citation>
    <scope>NUCLEOTIDE SEQUENCE</scope>
    <source>
        <strain evidence="2">KP219</strain>
    </source>
</reference>
<dbReference type="Proteomes" id="UP000031820">
    <property type="component" value="Unassembled WGS sequence"/>
</dbReference>
<evidence type="ECO:0000313" key="1">
    <source>
        <dbReference type="EMBL" id="KII05850.1"/>
    </source>
</evidence>
<dbReference type="EMBL" id="JRRF01000008">
    <property type="protein sequence ID" value="KII05850.1"/>
    <property type="molecule type" value="Genomic_DNA"/>
</dbReference>
<evidence type="ECO:0000313" key="22">
    <source>
        <dbReference type="Proteomes" id="UP000532829"/>
    </source>
</evidence>
<dbReference type="Proteomes" id="UP000254657">
    <property type="component" value="Unassembled WGS sequence"/>
</dbReference>
<dbReference type="AlphaFoldDB" id="A0A081M599"/>
<reference evidence="11" key="4">
    <citation type="submission" date="2018-07" db="EMBL/GenBank/DDBJ databases">
        <title>Draft genome sequence of Klebsiella pneumoniae K293.</title>
        <authorList>
            <person name="He F."/>
        </authorList>
    </citation>
    <scope>NUCLEOTIDE SEQUENCE</scope>
    <source>
        <strain evidence="11">K293</strain>
    </source>
</reference>
<reference evidence="4 21" key="10">
    <citation type="submission" date="2019-11" db="EMBL/GenBank/DDBJ databases">
        <title>Emergence of a novel subclone of carbapenem-resistant Klebsiella pneumoniae ST11 with enhanced virulence and transmissibility: a molecular epidemiological, clinical, genomic study.</title>
        <authorList>
            <person name="Zhou K."/>
        </authorList>
    </citation>
    <scope>NUCLEOTIDE SEQUENCE [LARGE SCALE GENOMIC DNA]</scope>
    <source>
        <strain evidence="4 21">KP_38044</strain>
    </source>
</reference>
<gene>
    <name evidence="6" type="ORF">B5L96_29880</name>
    <name evidence="7" type="ORF">B6I68_00225</name>
    <name evidence="10" type="ORF">DM078_15375</name>
    <name evidence="11" type="ORF">DW286_04985</name>
    <name evidence="12" type="ORF">E1814_02850</name>
    <name evidence="13" type="ORF">FXN67_01355</name>
    <name evidence="5" type="ORF">G4V31_10520</name>
    <name evidence="8" type="ORF">GJJ08_012445</name>
    <name evidence="3" type="ORF">GJJ18_05700</name>
    <name evidence="4" type="ORF">GNF00_19765</name>
    <name evidence="9" type="ORF">H3G96_015475</name>
    <name evidence="1" type="ORF">LS45_10535</name>
    <name evidence="2" type="ORF">Q6294_08515</name>
</gene>
<reference evidence="7 16" key="2">
    <citation type="journal article" date="2017" name="J. Infect. Dis.">
        <title>An Analysis of the Epidemic of Klebsiella pneumoniae Carbapenemase-Producing K. pneumoniae: Convergence of Two Evolutionary Mechanisms Creates the Perfect Storm.</title>
        <authorList>
            <person name="Rojas L.J."/>
            <person name="Weinstock G.M."/>
            <person name="De La Cadena E."/>
            <person name="Diaz L."/>
            <person name="Rios R."/>
            <person name="Hanson B.M."/>
            <person name="Brown J.S."/>
            <person name="Vats P."/>
            <person name="Phillips D.S."/>
            <person name="Nguyen H."/>
            <person name="Hujer K.M."/>
            <person name="Correa A."/>
            <person name="Adams M.D."/>
            <person name="Perez F."/>
            <person name="Sodergren E."/>
            <person name="Narechania A."/>
            <person name="Planet P.J."/>
            <person name="Villegas M.V."/>
            <person name="Bonomo R.A."/>
            <person name="Arias C.A."/>
        </authorList>
    </citation>
    <scope>NUCLEOTIDE SEQUENCE [LARGE SCALE GENOMIC DNA]</scope>
    <source>
        <strain evidence="7 16">COL-Kpn30</strain>
    </source>
</reference>
<proteinExistence type="predicted"/>
<reference evidence="10" key="6">
    <citation type="submission" date="2018-08" db="EMBL/GenBank/DDBJ databases">
        <title>Klebsiella pneumoniae genome sequencing and assembly.</title>
        <authorList>
            <person name="Martins R.C.R."/>
            <person name="Perdigao-Neto L.V."/>
            <person name="Costa S.F."/>
            <person name="Levin A.S.S."/>
        </authorList>
    </citation>
    <scope>NUCLEOTIDE SEQUENCE</scope>
    <source>
        <strain evidence="10">BC_5001</strain>
    </source>
</reference>
<dbReference type="Proteomes" id="UP000294951">
    <property type="component" value="Unassembled WGS sequence"/>
</dbReference>
<evidence type="ECO:0000313" key="4">
    <source>
        <dbReference type="EMBL" id="MUA42083.1"/>
    </source>
</evidence>
<evidence type="ECO:0000313" key="10">
    <source>
        <dbReference type="EMBL" id="RBZ22215.1"/>
    </source>
</evidence>
<dbReference type="Proteomes" id="UP000532829">
    <property type="component" value="Chromosome"/>
</dbReference>
<reference evidence="10" key="5">
    <citation type="submission" date="2018-07" db="EMBL/GenBank/DDBJ databases">
        <authorList>
            <person name="Martins R.C."/>
            <person name="Perdigao-Neto L.V."/>
            <person name="Costa S.F."/>
            <person name="Levin A.S.S."/>
        </authorList>
    </citation>
    <scope>NUCLEOTIDE SEQUENCE</scope>
    <source>
        <strain evidence="10">BC_5001</strain>
    </source>
</reference>
<dbReference type="Proteomes" id="UP000196447">
    <property type="component" value="Unassembled WGS sequence"/>
</dbReference>
<evidence type="ECO:0000313" key="17">
    <source>
        <dbReference type="Proteomes" id="UP000294951"/>
    </source>
</evidence>
<protein>
    <submittedName>
        <fullName evidence="13">Uncharacterized protein</fullName>
    </submittedName>
</protein>
<evidence type="ECO:0000313" key="11">
    <source>
        <dbReference type="EMBL" id="RDT95221.1"/>
    </source>
</evidence>
<evidence type="ECO:0000313" key="8">
    <source>
        <dbReference type="EMBL" id="QOU54141.1"/>
    </source>
</evidence>
<dbReference type="EMBL" id="CP066534">
    <property type="protein sequence ID" value="QQL31596.1"/>
    <property type="molecule type" value="Genomic_DNA"/>
</dbReference>
<dbReference type="EMBL" id="QOHW01000010">
    <property type="protein sequence ID" value="RBZ22215.1"/>
    <property type="molecule type" value="Genomic_DNA"/>
</dbReference>
<evidence type="ECO:0000313" key="6">
    <source>
        <dbReference type="EMBL" id="OVF63169.1"/>
    </source>
</evidence>
<dbReference type="RefSeq" id="WP_004189776.1">
    <property type="nucleotide sequence ID" value="NZ_AP018671.1"/>
</dbReference>
<evidence type="ECO:0000313" key="20">
    <source>
        <dbReference type="Proteomes" id="UP000479475"/>
    </source>
</evidence>
<dbReference type="Proteomes" id="UP000485085">
    <property type="component" value="Unassembled WGS sequence"/>
</dbReference>
<dbReference type="EMBL" id="WJWF01000004">
    <property type="protein sequence ID" value="MRL34928.1"/>
    <property type="molecule type" value="Genomic_DNA"/>
</dbReference>
<dbReference type="Proteomes" id="UP000234439">
    <property type="component" value="Unassembled WGS sequence"/>
</dbReference>
<organism evidence="13 18">
    <name type="scientific">Klebsiella pneumoniae</name>
    <dbReference type="NCBI Taxonomy" id="573"/>
    <lineage>
        <taxon>Bacteria</taxon>
        <taxon>Pseudomonadati</taxon>
        <taxon>Pseudomonadota</taxon>
        <taxon>Gammaproteobacteria</taxon>
        <taxon>Enterobacterales</taxon>
        <taxon>Enterobacteriaceae</taxon>
        <taxon>Klebsiella/Raoultella group</taxon>
        <taxon>Klebsiella</taxon>
        <taxon>Klebsiella pneumoniae complex</taxon>
    </lineage>
</organism>
<evidence type="ECO:0000313" key="19">
    <source>
        <dbReference type="Proteomes" id="UP000439817"/>
    </source>
</evidence>
<dbReference type="Proteomes" id="UP000479475">
    <property type="component" value="Unassembled WGS sequence"/>
</dbReference>
<reference evidence="5 20" key="12">
    <citation type="submission" date="2020-02" db="EMBL/GenBank/DDBJ databases">
        <title>Klebsiella pneumoniae genome sequencing and assembly.</title>
        <authorList>
            <person name="Starkova P.S."/>
            <person name="Sulyan O.S."/>
            <person name="Likholetova D.V."/>
            <person name="Ageevets V.A."/>
            <person name="Lazareva I.V."/>
            <person name="Sopova J.V."/>
            <person name="Sidorenko S.V."/>
        </authorList>
    </citation>
    <scope>NUCLEOTIDE SEQUENCE [LARGE SCALE GENOMIC DNA]</scope>
    <source>
        <strain evidence="5 20">2429</strain>
    </source>
</reference>
<evidence type="ECO:0000313" key="3">
    <source>
        <dbReference type="EMBL" id="MRL34928.1"/>
    </source>
</evidence>
<dbReference type="Proteomes" id="UP000439817">
    <property type="component" value="Chromosome"/>
</dbReference>
<dbReference type="KEGG" id="kpb:FH42_05700"/>
<evidence type="ECO:0000313" key="2">
    <source>
        <dbReference type="EMBL" id="MDP0967087.1"/>
    </source>
</evidence>
<evidence type="ECO:0000313" key="16">
    <source>
        <dbReference type="Proteomes" id="UP000234439"/>
    </source>
</evidence>
<evidence type="ECO:0000313" key="9">
    <source>
        <dbReference type="EMBL" id="QQL31596.1"/>
    </source>
</evidence>